<keyword evidence="3 6" id="KW-0378">Hydrolase</keyword>
<feature type="domain" description="Phosphotyrosine protein phosphatase I" evidence="5">
    <location>
        <begin position="3"/>
        <end position="148"/>
    </location>
</feature>
<dbReference type="Proteomes" id="UP001589683">
    <property type="component" value="Unassembled WGS sequence"/>
</dbReference>
<dbReference type="SMART" id="SM00226">
    <property type="entry name" value="LMWPc"/>
    <property type="match status" value="1"/>
</dbReference>
<comment type="similarity">
    <text evidence="1">Belongs to the low molecular weight phosphotyrosine protein phosphatase family.</text>
</comment>
<dbReference type="GO" id="GO:0004725">
    <property type="term" value="F:protein tyrosine phosphatase activity"/>
    <property type="evidence" value="ECO:0007669"/>
    <property type="project" value="UniProtKB-EC"/>
</dbReference>
<dbReference type="InterPro" id="IPR036196">
    <property type="entry name" value="Ptyr_pPase_sf"/>
</dbReference>
<sequence>MTHRVLFVCLGNICRSPSAEGVFRTLANSAGVTVDVESAGTAGWHTDNPPYGPMQEAAIARGYDLSDLRARQIHPTDFAQFDLIIGMDGSNIADIEALRPTGSTTPVRLFLDYAPETGRKEVPDPYYTRDFNEALDLVEAASRGLIAQLGEQ</sequence>
<dbReference type="SUPFAM" id="SSF52788">
    <property type="entry name" value="Phosphotyrosine protein phosphatases I"/>
    <property type="match status" value="1"/>
</dbReference>
<dbReference type="EMBL" id="JBHMEA010000016">
    <property type="protein sequence ID" value="MFB9231379.1"/>
    <property type="molecule type" value="Genomic_DNA"/>
</dbReference>
<dbReference type="Pfam" id="PF01451">
    <property type="entry name" value="LMWPc"/>
    <property type="match status" value="1"/>
</dbReference>
<dbReference type="CDD" id="cd16343">
    <property type="entry name" value="LMWPTP"/>
    <property type="match status" value="1"/>
</dbReference>
<keyword evidence="4" id="KW-0904">Protein phosphatase</keyword>
<dbReference type="InterPro" id="IPR017867">
    <property type="entry name" value="Tyr_phospatase_low_mol_wt"/>
</dbReference>
<dbReference type="RefSeq" id="WP_213888823.1">
    <property type="nucleotide sequence ID" value="NZ_JAGFNU010000005.1"/>
</dbReference>
<evidence type="ECO:0000256" key="3">
    <source>
        <dbReference type="ARBA" id="ARBA00022801"/>
    </source>
</evidence>
<dbReference type="InterPro" id="IPR050438">
    <property type="entry name" value="LMW_PTPase"/>
</dbReference>
<evidence type="ECO:0000313" key="6">
    <source>
        <dbReference type="EMBL" id="MFB9231379.1"/>
    </source>
</evidence>
<gene>
    <name evidence="6" type="ORF">ACFFUT_06210</name>
</gene>
<proteinExistence type="inferred from homology"/>
<dbReference type="Gene3D" id="3.40.50.2300">
    <property type="match status" value="1"/>
</dbReference>
<keyword evidence="7" id="KW-1185">Reference proteome</keyword>
<organism evidence="6 7">
    <name type="scientific">Pseudohalocynthiibacter aestuariivivens</name>
    <dbReference type="NCBI Taxonomy" id="1591409"/>
    <lineage>
        <taxon>Bacteria</taxon>
        <taxon>Pseudomonadati</taxon>
        <taxon>Pseudomonadota</taxon>
        <taxon>Alphaproteobacteria</taxon>
        <taxon>Rhodobacterales</taxon>
        <taxon>Paracoccaceae</taxon>
        <taxon>Pseudohalocynthiibacter</taxon>
    </lineage>
</organism>
<accession>A0ABV5JD36</accession>
<dbReference type="PANTHER" id="PTHR11717">
    <property type="entry name" value="LOW MOLECULAR WEIGHT PROTEIN TYROSINE PHOSPHATASE"/>
    <property type="match status" value="1"/>
</dbReference>
<evidence type="ECO:0000256" key="4">
    <source>
        <dbReference type="ARBA" id="ARBA00022912"/>
    </source>
</evidence>
<evidence type="ECO:0000256" key="2">
    <source>
        <dbReference type="ARBA" id="ARBA00013064"/>
    </source>
</evidence>
<dbReference type="InterPro" id="IPR023485">
    <property type="entry name" value="Ptyr_pPase"/>
</dbReference>
<reference evidence="6 7" key="1">
    <citation type="submission" date="2024-09" db="EMBL/GenBank/DDBJ databases">
        <authorList>
            <person name="Sun Q."/>
            <person name="Mori K."/>
        </authorList>
    </citation>
    <scope>NUCLEOTIDE SEQUENCE [LARGE SCALE GENOMIC DNA]</scope>
    <source>
        <strain evidence="6 7">CECT 8726</strain>
    </source>
</reference>
<dbReference type="PRINTS" id="PR00719">
    <property type="entry name" value="LMWPTPASE"/>
</dbReference>
<evidence type="ECO:0000313" key="7">
    <source>
        <dbReference type="Proteomes" id="UP001589683"/>
    </source>
</evidence>
<name>A0ABV5JD36_9RHOB</name>
<protein>
    <recommendedName>
        <fullName evidence="2">protein-tyrosine-phosphatase</fullName>
        <ecNumber evidence="2">3.1.3.48</ecNumber>
    </recommendedName>
</protein>
<comment type="caution">
    <text evidence="6">The sequence shown here is derived from an EMBL/GenBank/DDBJ whole genome shotgun (WGS) entry which is preliminary data.</text>
</comment>
<dbReference type="PANTHER" id="PTHR11717:SF7">
    <property type="entry name" value="LOW MOLECULAR WEIGHT PHOSPHOTYROSINE PROTEIN PHOSPHATASE"/>
    <property type="match status" value="1"/>
</dbReference>
<evidence type="ECO:0000259" key="5">
    <source>
        <dbReference type="SMART" id="SM00226"/>
    </source>
</evidence>
<evidence type="ECO:0000256" key="1">
    <source>
        <dbReference type="ARBA" id="ARBA00011063"/>
    </source>
</evidence>
<dbReference type="EC" id="3.1.3.48" evidence="2"/>